<keyword evidence="3" id="KW-0378">Hydrolase</keyword>
<dbReference type="EMBL" id="PDXQ01000002">
    <property type="protein sequence ID" value="TRZ29105.1"/>
    <property type="molecule type" value="Genomic_DNA"/>
</dbReference>
<proteinExistence type="inferred from homology"/>
<dbReference type="Gene3D" id="3.40.50.880">
    <property type="match status" value="1"/>
</dbReference>
<dbReference type="GO" id="GO:0008236">
    <property type="term" value="F:serine-type peptidase activity"/>
    <property type="evidence" value="ECO:0007669"/>
    <property type="project" value="UniProtKB-KW"/>
</dbReference>
<gene>
    <name evidence="5" type="ORF">AUF17_20685</name>
</gene>
<reference evidence="5 6" key="1">
    <citation type="submission" date="2017-10" db="EMBL/GenBank/DDBJ databases">
        <title>FDA dAtabase for Regulatory Grade micrObial Sequences (FDA-ARGOS): Supporting development and validation of Infectious Disease Dx tests.</title>
        <authorList>
            <person name="Campos J."/>
            <person name="Goldberg B."/>
            <person name="Tallon L.J."/>
            <person name="Sadzewicz L."/>
            <person name="Sengamalay N."/>
            <person name="Ott S."/>
            <person name="Godinez A."/>
            <person name="Nagaraj S."/>
            <person name="Vyas G."/>
            <person name="Aluvathingal J."/>
            <person name="Nadendla S."/>
            <person name="Geyer C."/>
            <person name="Nandy P."/>
            <person name="Hobson J."/>
            <person name="Sichtig H."/>
        </authorList>
    </citation>
    <scope>NUCLEOTIDE SEQUENCE [LARGE SCALE GENOMIC DNA]</scope>
    <source>
        <strain evidence="5 6">FDAARGOS_185</strain>
    </source>
</reference>
<comment type="similarity">
    <text evidence="1">Belongs to the peptidase S51 family.</text>
</comment>
<sequence>MKKLFLSSSFSEVSDELLLLEKDVYGKRVTFIPTASNVEKIKSYVTAGRKALEKMGAIVDVVDVSVEPQIIIEQKIKENDFIYVTGGNSFYLMQELKKSGADAIIKEEIENGKLYIGESAGAIILSNSIHYIEKMDTPDKGLDLNSYNGLGIVEFYSLPHYNEPPFKTITKDIKENFANNLLLCCINNKQAILVKGTKRKIVTKI</sequence>
<evidence type="ECO:0000256" key="4">
    <source>
        <dbReference type="ARBA" id="ARBA00022825"/>
    </source>
</evidence>
<evidence type="ECO:0000313" key="6">
    <source>
        <dbReference type="Proteomes" id="UP000316316"/>
    </source>
</evidence>
<evidence type="ECO:0000313" key="5">
    <source>
        <dbReference type="EMBL" id="TRZ29105.1"/>
    </source>
</evidence>
<dbReference type="PANTHER" id="PTHR20842">
    <property type="entry name" value="PROTEASE S51 ALPHA-ASPARTYL DIPEPTIDASE"/>
    <property type="match status" value="1"/>
</dbReference>
<dbReference type="AlphaFoldDB" id="A0A8B5VV33"/>
<protein>
    <submittedName>
        <fullName evidence="5">Peptidase</fullName>
    </submittedName>
</protein>
<name>A0A8B5VV33_ENTAV</name>
<evidence type="ECO:0000256" key="2">
    <source>
        <dbReference type="ARBA" id="ARBA00022670"/>
    </source>
</evidence>
<keyword evidence="2" id="KW-0645">Protease</keyword>
<dbReference type="Proteomes" id="UP000316316">
    <property type="component" value="Unassembled WGS sequence"/>
</dbReference>
<dbReference type="InterPro" id="IPR005320">
    <property type="entry name" value="Peptidase_S51"/>
</dbReference>
<comment type="caution">
    <text evidence="5">The sequence shown here is derived from an EMBL/GenBank/DDBJ whole genome shotgun (WGS) entry which is preliminary data.</text>
</comment>
<evidence type="ECO:0000256" key="3">
    <source>
        <dbReference type="ARBA" id="ARBA00022801"/>
    </source>
</evidence>
<dbReference type="SUPFAM" id="SSF52317">
    <property type="entry name" value="Class I glutamine amidotransferase-like"/>
    <property type="match status" value="1"/>
</dbReference>
<dbReference type="PANTHER" id="PTHR20842:SF0">
    <property type="entry name" value="ALPHA-ASPARTYL DIPEPTIDASE"/>
    <property type="match status" value="1"/>
</dbReference>
<organism evidence="5 6">
    <name type="scientific">Enterococcus avium</name>
    <name type="common">Streptococcus avium</name>
    <dbReference type="NCBI Taxonomy" id="33945"/>
    <lineage>
        <taxon>Bacteria</taxon>
        <taxon>Bacillati</taxon>
        <taxon>Bacillota</taxon>
        <taxon>Bacilli</taxon>
        <taxon>Lactobacillales</taxon>
        <taxon>Enterococcaceae</taxon>
        <taxon>Enterococcus</taxon>
    </lineage>
</organism>
<keyword evidence="4" id="KW-0720">Serine protease</keyword>
<dbReference type="GO" id="GO:0006508">
    <property type="term" value="P:proteolysis"/>
    <property type="evidence" value="ECO:0007669"/>
    <property type="project" value="UniProtKB-KW"/>
</dbReference>
<evidence type="ECO:0000256" key="1">
    <source>
        <dbReference type="ARBA" id="ARBA00006534"/>
    </source>
</evidence>
<dbReference type="Pfam" id="PF03575">
    <property type="entry name" value="Peptidase_S51"/>
    <property type="match status" value="1"/>
</dbReference>
<dbReference type="RefSeq" id="WP_016178385.1">
    <property type="nucleotide sequence ID" value="NZ_CAAKOC010000230.1"/>
</dbReference>
<dbReference type="InterPro" id="IPR029062">
    <property type="entry name" value="Class_I_gatase-like"/>
</dbReference>
<accession>A0A8B5VV33</accession>